<proteinExistence type="predicted"/>
<dbReference type="AlphaFoldDB" id="A0A6M3L842"/>
<dbReference type="PRINTS" id="PR00081">
    <property type="entry name" value="GDHRDH"/>
</dbReference>
<reference evidence="1" key="1">
    <citation type="submission" date="2020-03" db="EMBL/GenBank/DDBJ databases">
        <title>The deep terrestrial virosphere.</title>
        <authorList>
            <person name="Holmfeldt K."/>
            <person name="Nilsson E."/>
            <person name="Simone D."/>
            <person name="Lopez-Fernandez M."/>
            <person name="Wu X."/>
            <person name="de Brujin I."/>
            <person name="Lundin D."/>
            <person name="Andersson A."/>
            <person name="Bertilsson S."/>
            <person name="Dopson M."/>
        </authorList>
    </citation>
    <scope>NUCLEOTIDE SEQUENCE</scope>
    <source>
        <strain evidence="1">MM415B02360</strain>
    </source>
</reference>
<dbReference type="InterPro" id="IPR036291">
    <property type="entry name" value="NAD(P)-bd_dom_sf"/>
</dbReference>
<protein>
    <submittedName>
        <fullName evidence="1">Putative SDR family NAD(P)-dependent oxidoreductase</fullName>
    </submittedName>
</protein>
<evidence type="ECO:0000313" key="1">
    <source>
        <dbReference type="EMBL" id="QJA90529.1"/>
    </source>
</evidence>
<dbReference type="Gene3D" id="3.40.50.720">
    <property type="entry name" value="NAD(P)-binding Rossmann-like Domain"/>
    <property type="match status" value="1"/>
</dbReference>
<name>A0A6M3L842_9ZZZZ</name>
<accession>A0A6M3L842</accession>
<gene>
    <name evidence="1" type="ORF">MM415B02360_0014</name>
</gene>
<organism evidence="1">
    <name type="scientific">viral metagenome</name>
    <dbReference type="NCBI Taxonomy" id="1070528"/>
    <lineage>
        <taxon>unclassified sequences</taxon>
        <taxon>metagenomes</taxon>
        <taxon>organismal metagenomes</taxon>
    </lineage>
</organism>
<sequence>MAEEDLELVGLKEDWDWHPREEPLTSARAPTIHGEGRALVVGGTRGIGAAVASLLESLEWEVTATGRGDFDIGDPATWPPFFRRFPMEYQFELVVFCAGELRPQPWDKKTWEEYARAFAVHALGPVWMLAWGKGTLFPWWTRVVLVSTIGAVNAGAVDLGYGMAKAALEKAAKAIKEHEAWRTTLVQLDLVDTRMLRQLPADTLHGRPVLSPEEAASTILRMAGVAG</sequence>
<dbReference type="InterPro" id="IPR002347">
    <property type="entry name" value="SDR_fam"/>
</dbReference>
<dbReference type="EMBL" id="MT142919">
    <property type="protein sequence ID" value="QJA90529.1"/>
    <property type="molecule type" value="Genomic_DNA"/>
</dbReference>
<dbReference type="SUPFAM" id="SSF51735">
    <property type="entry name" value="NAD(P)-binding Rossmann-fold domains"/>
    <property type="match status" value="1"/>
</dbReference>